<dbReference type="GO" id="GO:0051213">
    <property type="term" value="F:dioxygenase activity"/>
    <property type="evidence" value="ECO:0007669"/>
    <property type="project" value="UniProtKB-KW"/>
</dbReference>
<name>A0AAW9JRI6_CARML</name>
<proteinExistence type="predicted"/>
<dbReference type="SUPFAM" id="SSF54593">
    <property type="entry name" value="Glyoxalase/Bleomycin resistance protein/Dihydroxybiphenyl dioxygenase"/>
    <property type="match status" value="1"/>
</dbReference>
<gene>
    <name evidence="2" type="ORF">RAK27_04510</name>
</gene>
<evidence type="ECO:0000313" key="3">
    <source>
        <dbReference type="Proteomes" id="UP001290462"/>
    </source>
</evidence>
<dbReference type="Gene3D" id="3.10.180.10">
    <property type="entry name" value="2,3-Dihydroxybiphenyl 1,2-Dioxygenase, domain 1"/>
    <property type="match status" value="1"/>
</dbReference>
<dbReference type="AlphaFoldDB" id="A0AAW9JRI6"/>
<organism evidence="2 3">
    <name type="scientific">Carnobacterium maltaromaticum</name>
    <name type="common">Carnobacterium piscicola</name>
    <dbReference type="NCBI Taxonomy" id="2751"/>
    <lineage>
        <taxon>Bacteria</taxon>
        <taxon>Bacillati</taxon>
        <taxon>Bacillota</taxon>
        <taxon>Bacilli</taxon>
        <taxon>Lactobacillales</taxon>
        <taxon>Carnobacteriaceae</taxon>
        <taxon>Carnobacterium</taxon>
    </lineage>
</organism>
<keyword evidence="2" id="KW-0560">Oxidoreductase</keyword>
<comment type="caution">
    <text evidence="2">The sequence shown here is derived from an EMBL/GenBank/DDBJ whole genome shotgun (WGS) entry which is preliminary data.</text>
</comment>
<reference evidence="2" key="1">
    <citation type="submission" date="2023-08" db="EMBL/GenBank/DDBJ databases">
        <title>Genomic characterization of piscicolin 126 produced by Carnobacterium maltaromaticum CM22 strain isolated from salmon (Salmo salar).</title>
        <authorList>
            <person name="Gonzalez-Gragera E."/>
            <person name="Garcia-Lopez J.D."/>
            <person name="Teso-Perez C."/>
            <person name="Gimenez-Hernandez I."/>
            <person name="Peralta-Sanchez J.M."/>
            <person name="Valdivia E."/>
            <person name="Montalban-Lopez M."/>
            <person name="Martin-Platero A.M."/>
            <person name="Banos A."/>
            <person name="Martinez-Bueno M."/>
        </authorList>
    </citation>
    <scope>NUCLEOTIDE SEQUENCE</scope>
    <source>
        <strain evidence="2">CM22</strain>
    </source>
</reference>
<dbReference type="CDD" id="cd06588">
    <property type="entry name" value="PhnB_like"/>
    <property type="match status" value="1"/>
</dbReference>
<dbReference type="EMBL" id="JAVBVO010000003">
    <property type="protein sequence ID" value="MDZ5757914.1"/>
    <property type="molecule type" value="Genomic_DNA"/>
</dbReference>
<evidence type="ECO:0000259" key="1">
    <source>
        <dbReference type="Pfam" id="PF06983"/>
    </source>
</evidence>
<dbReference type="Pfam" id="PF06983">
    <property type="entry name" value="3-dmu-9_3-mt"/>
    <property type="match status" value="1"/>
</dbReference>
<protein>
    <submittedName>
        <fullName evidence="2">Glyoxalase/bleomycin resistance/extradiol dioxygenase family protein</fullName>
    </submittedName>
</protein>
<keyword evidence="2" id="KW-0223">Dioxygenase</keyword>
<dbReference type="PANTHER" id="PTHR33990:SF5">
    <property type="entry name" value="PHNB-LIKE DOMAIN-CONTAINING PROTEIN"/>
    <property type="match status" value="1"/>
</dbReference>
<evidence type="ECO:0000313" key="2">
    <source>
        <dbReference type="EMBL" id="MDZ5757914.1"/>
    </source>
</evidence>
<dbReference type="InterPro" id="IPR029068">
    <property type="entry name" value="Glyas_Bleomycin-R_OHBP_Dase"/>
</dbReference>
<accession>A0AAW9JRI6</accession>
<sequence>MAKIYPYLAFDSAKEALDYYTEVFGATDIIRLPVSPEQATQFGISAEKLADTTMHASFTVLGAPLFCADNFMGPVQSSNQVSIMLDINSEDAQAAHEADAFYQKIAASGQAKITMPFEEQFWGGKMGQLVDKYGITWMLHSQPYSKINLNTK</sequence>
<dbReference type="PANTHER" id="PTHR33990">
    <property type="entry name" value="PROTEIN YJDN-RELATED"/>
    <property type="match status" value="1"/>
</dbReference>
<feature type="domain" description="PhnB-like" evidence="1">
    <location>
        <begin position="3"/>
        <end position="138"/>
    </location>
</feature>
<dbReference type="Proteomes" id="UP001290462">
    <property type="component" value="Unassembled WGS sequence"/>
</dbReference>
<dbReference type="InterPro" id="IPR028973">
    <property type="entry name" value="PhnB-like"/>
</dbReference>
<dbReference type="RefSeq" id="WP_057000431.1">
    <property type="nucleotide sequence ID" value="NZ_CBCPHU010000002.1"/>
</dbReference>